<keyword evidence="2" id="KW-0472">Membrane</keyword>
<sequence>MDFDFILQTILAVFLTFIILGVLLIFFVYKIHISYTREIKELREDAQRLREESQAHLQEARIHLEKAESLLKKASKLSEDSISTLDEAKNIQQGHE</sequence>
<dbReference type="RefSeq" id="WP_034320319.1">
    <property type="nucleotide sequence ID" value="NZ_FZNF01000047.1"/>
</dbReference>
<keyword evidence="2" id="KW-1133">Transmembrane helix</keyword>
<name>A0A4U8T9P3_9HELI</name>
<feature type="coiled-coil region" evidence="1">
    <location>
        <begin position="32"/>
        <end position="77"/>
    </location>
</feature>
<evidence type="ECO:0000313" key="3">
    <source>
        <dbReference type="EMBL" id="TLD95437.1"/>
    </source>
</evidence>
<keyword evidence="1" id="KW-0175">Coiled coil</keyword>
<reference evidence="3 4" key="1">
    <citation type="journal article" date="2014" name="Genome Announc.">
        <title>Draft genome sequences of eight enterohepatic helicobacter species isolated from both laboratory and wild rodents.</title>
        <authorList>
            <person name="Sheh A."/>
            <person name="Shen Z."/>
            <person name="Fox J.G."/>
        </authorList>
    </citation>
    <scope>NUCLEOTIDE SEQUENCE [LARGE SCALE GENOMIC DNA]</scope>
    <source>
        <strain evidence="3 4">ATCC 49310</strain>
    </source>
</reference>
<dbReference type="Proteomes" id="UP000029861">
    <property type="component" value="Unassembled WGS sequence"/>
</dbReference>
<gene>
    <name evidence="3" type="ORF">LS80_009340</name>
</gene>
<evidence type="ECO:0000256" key="2">
    <source>
        <dbReference type="SAM" id="Phobius"/>
    </source>
</evidence>
<protein>
    <submittedName>
        <fullName evidence="3">Uncharacterized protein</fullName>
    </submittedName>
</protein>
<comment type="caution">
    <text evidence="3">The sequence shown here is derived from an EMBL/GenBank/DDBJ whole genome shotgun (WGS) entry which is preliminary data.</text>
</comment>
<proteinExistence type="predicted"/>
<accession>A0A4U8T9P3</accession>
<feature type="transmembrane region" description="Helical" evidence="2">
    <location>
        <begin position="6"/>
        <end position="29"/>
    </location>
</feature>
<evidence type="ECO:0000256" key="1">
    <source>
        <dbReference type="SAM" id="Coils"/>
    </source>
</evidence>
<organism evidence="3 4">
    <name type="scientific">Helicobacter trogontum</name>
    <dbReference type="NCBI Taxonomy" id="50960"/>
    <lineage>
        <taxon>Bacteria</taxon>
        <taxon>Pseudomonadati</taxon>
        <taxon>Campylobacterota</taxon>
        <taxon>Epsilonproteobacteria</taxon>
        <taxon>Campylobacterales</taxon>
        <taxon>Helicobacteraceae</taxon>
        <taxon>Helicobacter</taxon>
    </lineage>
</organism>
<evidence type="ECO:0000313" key="4">
    <source>
        <dbReference type="Proteomes" id="UP000029861"/>
    </source>
</evidence>
<dbReference type="AlphaFoldDB" id="A0A4U8T9P3"/>
<keyword evidence="2" id="KW-0812">Transmembrane</keyword>
<dbReference type="EMBL" id="JRPK02000046">
    <property type="protein sequence ID" value="TLD95437.1"/>
    <property type="molecule type" value="Genomic_DNA"/>
</dbReference>